<dbReference type="InterPro" id="IPR002731">
    <property type="entry name" value="ATPase_BadF"/>
</dbReference>
<dbReference type="OrthoDB" id="9816014at2"/>
<gene>
    <name evidence="1" type="ORF">RD2015_1127</name>
</gene>
<dbReference type="SUPFAM" id="SSF53067">
    <property type="entry name" value="Actin-like ATPase domain"/>
    <property type="match status" value="2"/>
</dbReference>
<accession>A0A0U3MUN8</accession>
<dbReference type="PATRIC" id="fig|76731.3.peg.1148"/>
<dbReference type="RefSeq" id="WP_058934047.1">
    <property type="nucleotide sequence ID" value="NZ_CP013729.1"/>
</dbReference>
<dbReference type="KEGG" id="rdp:RD2015_1127"/>
<dbReference type="Proteomes" id="UP000060699">
    <property type="component" value="Chromosome"/>
</dbReference>
<protein>
    <submittedName>
        <fullName evidence="1">BadF/BadG/BcrA/BcrD ATPase family protein</fullName>
    </submittedName>
</protein>
<dbReference type="PANTHER" id="PTHR43190:SF3">
    <property type="entry name" value="N-ACETYL-D-GLUCOSAMINE KINASE"/>
    <property type="match status" value="1"/>
</dbReference>
<dbReference type="PANTHER" id="PTHR43190">
    <property type="entry name" value="N-ACETYL-D-GLUCOSAMINE KINASE"/>
    <property type="match status" value="1"/>
</dbReference>
<organism evidence="1 2">
    <name type="scientific">Roseateles depolymerans</name>
    <dbReference type="NCBI Taxonomy" id="76731"/>
    <lineage>
        <taxon>Bacteria</taxon>
        <taxon>Pseudomonadati</taxon>
        <taxon>Pseudomonadota</taxon>
        <taxon>Betaproteobacteria</taxon>
        <taxon>Burkholderiales</taxon>
        <taxon>Sphaerotilaceae</taxon>
        <taxon>Roseateles</taxon>
    </lineage>
</organism>
<dbReference type="EMBL" id="CP013729">
    <property type="protein sequence ID" value="ALV05620.1"/>
    <property type="molecule type" value="Genomic_DNA"/>
</dbReference>
<dbReference type="Gene3D" id="3.30.420.40">
    <property type="match status" value="2"/>
</dbReference>
<dbReference type="InterPro" id="IPR052519">
    <property type="entry name" value="Euk-type_GlcNAc_Kinase"/>
</dbReference>
<proteinExistence type="predicted"/>
<reference evidence="1 2" key="1">
    <citation type="submission" date="2015-12" db="EMBL/GenBank/DDBJ databases">
        <title>Complete genome of Roseateles depolymerans KCTC 42856.</title>
        <authorList>
            <person name="Kim K.M."/>
        </authorList>
    </citation>
    <scope>NUCLEOTIDE SEQUENCE [LARGE SCALE GENOMIC DNA]</scope>
    <source>
        <strain evidence="1 2">KCTC 42856</strain>
    </source>
</reference>
<dbReference type="CDD" id="cd24007">
    <property type="entry name" value="ASKHA_NBD_eukNAGK-like"/>
    <property type="match status" value="1"/>
</dbReference>
<evidence type="ECO:0000313" key="1">
    <source>
        <dbReference type="EMBL" id="ALV05620.1"/>
    </source>
</evidence>
<keyword evidence="2" id="KW-1185">Reference proteome</keyword>
<name>A0A0U3MUN8_9BURK</name>
<dbReference type="InterPro" id="IPR043129">
    <property type="entry name" value="ATPase_NBD"/>
</dbReference>
<evidence type="ECO:0000313" key="2">
    <source>
        <dbReference type="Proteomes" id="UP000060699"/>
    </source>
</evidence>
<dbReference type="AlphaFoldDB" id="A0A0U3MUN8"/>
<dbReference type="Pfam" id="PF01869">
    <property type="entry name" value="BcrAD_BadFG"/>
    <property type="match status" value="1"/>
</dbReference>
<sequence>MNDRNPDAGSLQDALYLGIDGGGTKTSFLLMSGDGRVLARHTGPTSYYLETGFDALRGLLRDGVATVLNAAGVRPDQVRSAFAGLPAHGEDSALLPAFDALLSDLLPVSRVGNDMVCSWAGSLAGGDGISLVAGTGSIAYGEWRGHRARCGGWGEVFGDEGSAYWLAREGLALFSRMVDGRAEPGPLLGLVREHFDLKHDLDLCAAINGEGARSTLAQLARLVTQAADLGDEQALALFTRAGQELAALAKGVARRLEVPASASLPVSYTGGVFAAGERILAPLAAGLAEALPGAVLRTPAFGPDVGAAMYAARLVGQRLVPQGTD</sequence>
<dbReference type="STRING" id="76731.RD2015_1127"/>